<keyword evidence="2" id="KW-0808">Transferase</keyword>
<dbReference type="InterPro" id="IPR029044">
    <property type="entry name" value="Nucleotide-diphossugar_trans"/>
</dbReference>
<gene>
    <name evidence="2" type="ORF">C4541_09605</name>
</gene>
<dbReference type="SUPFAM" id="SSF56112">
    <property type="entry name" value="Protein kinase-like (PK-like)"/>
    <property type="match status" value="1"/>
</dbReference>
<accession>A0A3A4R045</accession>
<feature type="domain" description="Protein kinase" evidence="1">
    <location>
        <begin position="201"/>
        <end position="537"/>
    </location>
</feature>
<dbReference type="PROSITE" id="PS50011">
    <property type="entry name" value="PROTEIN_KINASE_DOM"/>
    <property type="match status" value="1"/>
</dbReference>
<dbReference type="GO" id="GO:0004672">
    <property type="term" value="F:protein kinase activity"/>
    <property type="evidence" value="ECO:0007669"/>
    <property type="project" value="InterPro"/>
</dbReference>
<dbReference type="EMBL" id="QZJZ01000075">
    <property type="protein sequence ID" value="RJP57766.1"/>
    <property type="molecule type" value="Genomic_DNA"/>
</dbReference>
<comment type="caution">
    <text evidence="2">The sequence shown here is derived from an EMBL/GenBank/DDBJ whole genome shotgun (WGS) entry which is preliminary data.</text>
</comment>
<sequence>MSRIPIFMKTWAGSEAHDFNYISRSLPSLLASDLPDNTDILVFDDCSPNEKIKPFLESLARQDKRLKLFFHSANVGPNKGQERAVGYLLEHYPDAPFFVSVDDDIIYHNQWLRRLMTARTELNALGINGIFTALNIAYRPSHASVKTQSGTYLLKWRQPSLNWLIPAEVVKTVGNFKDEGIAFDTVYFHHLRLHQFPHICLKPSYVQNIGTFGAYSQDTTTASDDFVGSGNGLPYPYRLVKNTALKTKRFVTDTRAYLTRNKVRDLNPIRWGVDWLFEAGKANGDEFVFYLFTDSMRMGWNKEYFRARVAEIKSAQPVSPFEIRGVVDGFYGGDDAVFCEWSFMPNLKDCKRFPHLMGTVSPVALLKHCAAQLAVYHQAGVVHNKIRMDNIFSRDFSSGVYLAWFGSELSQGEKYPDDIASLLKLFATALDKRASSEVRETAAVQYLMPIAPEVLNGEQATLQTDIYSLGTVIAQYLSAPVSTLKEMDSTREQWSTGIFTGQMFDAQITPILRRCCTQDPKKRFPTAMALLDAINAL</sequence>
<dbReference type="AlphaFoldDB" id="A0A3A4R045"/>
<dbReference type="InterPro" id="IPR001173">
    <property type="entry name" value="Glyco_trans_2-like"/>
</dbReference>
<proteinExistence type="predicted"/>
<dbReference type="SUPFAM" id="SSF53448">
    <property type="entry name" value="Nucleotide-diphospho-sugar transferases"/>
    <property type="match status" value="1"/>
</dbReference>
<dbReference type="Gene3D" id="3.90.550.10">
    <property type="entry name" value="Spore Coat Polysaccharide Biosynthesis Protein SpsA, Chain A"/>
    <property type="match status" value="1"/>
</dbReference>
<name>A0A3A4R045_9BACT</name>
<dbReference type="InterPro" id="IPR000719">
    <property type="entry name" value="Prot_kinase_dom"/>
</dbReference>
<dbReference type="Gene3D" id="1.10.510.10">
    <property type="entry name" value="Transferase(Phosphotransferase) domain 1"/>
    <property type="match status" value="1"/>
</dbReference>
<dbReference type="Pfam" id="PF00535">
    <property type="entry name" value="Glycos_transf_2"/>
    <property type="match status" value="1"/>
</dbReference>
<dbReference type="InterPro" id="IPR011009">
    <property type="entry name" value="Kinase-like_dom_sf"/>
</dbReference>
<evidence type="ECO:0000313" key="3">
    <source>
        <dbReference type="Proteomes" id="UP000266426"/>
    </source>
</evidence>
<protein>
    <submittedName>
        <fullName evidence="2">Glycosyltransferase</fullName>
    </submittedName>
</protein>
<dbReference type="Proteomes" id="UP000266426">
    <property type="component" value="Unassembled WGS sequence"/>
</dbReference>
<organism evidence="2 3">
    <name type="scientific">Candidatus Auribacter fodinae</name>
    <dbReference type="NCBI Taxonomy" id="2093366"/>
    <lineage>
        <taxon>Bacteria</taxon>
        <taxon>Pseudomonadati</taxon>
        <taxon>Candidatus Auribacterota</taxon>
        <taxon>Candidatus Auribacteria</taxon>
        <taxon>Candidatus Auribacterales</taxon>
        <taxon>Candidatus Auribacteraceae</taxon>
        <taxon>Candidatus Auribacter</taxon>
    </lineage>
</organism>
<evidence type="ECO:0000259" key="1">
    <source>
        <dbReference type="PROSITE" id="PS50011"/>
    </source>
</evidence>
<evidence type="ECO:0000313" key="2">
    <source>
        <dbReference type="EMBL" id="RJP57766.1"/>
    </source>
</evidence>
<reference evidence="2 3" key="1">
    <citation type="journal article" date="2017" name="ISME J.">
        <title>Energy and carbon metabolisms in a deep terrestrial subsurface fluid microbial community.</title>
        <authorList>
            <person name="Momper L."/>
            <person name="Jungbluth S.P."/>
            <person name="Lee M.D."/>
            <person name="Amend J.P."/>
        </authorList>
    </citation>
    <scope>NUCLEOTIDE SEQUENCE [LARGE SCALE GENOMIC DNA]</scope>
    <source>
        <strain evidence="2">SURF_26</strain>
    </source>
</reference>
<dbReference type="GO" id="GO:0005524">
    <property type="term" value="F:ATP binding"/>
    <property type="evidence" value="ECO:0007669"/>
    <property type="project" value="InterPro"/>
</dbReference>